<evidence type="ECO:0000256" key="9">
    <source>
        <dbReference type="ARBA" id="ARBA00022839"/>
    </source>
</evidence>
<feature type="domain" description="ExoI C-terminal" evidence="16">
    <location>
        <begin position="354"/>
        <end position="478"/>
    </location>
</feature>
<dbReference type="EMBL" id="JAXARY010000032">
    <property type="protein sequence ID" value="MDX8130131.1"/>
    <property type="molecule type" value="Genomic_DNA"/>
</dbReference>
<dbReference type="RefSeq" id="WP_319963059.1">
    <property type="nucleotide sequence ID" value="NZ_JAXARY010000032.1"/>
</dbReference>
<protein>
    <recommendedName>
        <fullName evidence="4 14">Exodeoxyribonuclease I</fullName>
        <ecNumber evidence="3 14">3.1.11.1</ecNumber>
    </recommendedName>
</protein>
<feature type="domain" description="ExoI SH3-like" evidence="15">
    <location>
        <begin position="197"/>
        <end position="351"/>
    </location>
</feature>
<evidence type="ECO:0000313" key="18">
    <source>
        <dbReference type="Proteomes" id="UP001284537"/>
    </source>
</evidence>
<dbReference type="Gene3D" id="3.30.1520.20">
    <property type="entry name" value="Exonuclease ExoI, domain 2"/>
    <property type="match status" value="1"/>
</dbReference>
<dbReference type="Pfam" id="PF08411">
    <property type="entry name" value="ExoI_SH3"/>
    <property type="match status" value="1"/>
</dbReference>
<evidence type="ECO:0000256" key="12">
    <source>
        <dbReference type="ARBA" id="ARBA00023204"/>
    </source>
</evidence>
<dbReference type="InterPro" id="IPR034747">
    <property type="entry name" value="EXOI_SH3"/>
</dbReference>
<evidence type="ECO:0000256" key="5">
    <source>
        <dbReference type="ARBA" id="ARBA00022722"/>
    </source>
</evidence>
<comment type="cofactor">
    <cofactor evidence="2">
        <name>Mg(2+)</name>
        <dbReference type="ChEBI" id="CHEBI:18420"/>
    </cofactor>
</comment>
<comment type="caution">
    <text evidence="17">The sequence shown here is derived from an EMBL/GenBank/DDBJ whole genome shotgun (WGS) entry which is preliminary data.</text>
</comment>
<dbReference type="GO" id="GO:0008310">
    <property type="term" value="F:single-stranded DNA 3'-5' DNA exonuclease activity"/>
    <property type="evidence" value="ECO:0007669"/>
    <property type="project" value="UniProtKB-EC"/>
</dbReference>
<keyword evidence="7 14" id="KW-0227">DNA damage</keyword>
<evidence type="ECO:0000256" key="11">
    <source>
        <dbReference type="ARBA" id="ARBA00023125"/>
    </source>
</evidence>
<keyword evidence="18" id="KW-1185">Reference proteome</keyword>
<keyword evidence="10" id="KW-0460">Magnesium</keyword>
<keyword evidence="12 14" id="KW-0234">DNA repair</keyword>
<dbReference type="Proteomes" id="UP001284537">
    <property type="component" value="Unassembled WGS sequence"/>
</dbReference>
<keyword evidence="9 14" id="KW-0269">Exonuclease</keyword>
<evidence type="ECO:0000256" key="10">
    <source>
        <dbReference type="ARBA" id="ARBA00022842"/>
    </source>
</evidence>
<evidence type="ECO:0000256" key="13">
    <source>
        <dbReference type="ARBA" id="ARBA00046792"/>
    </source>
</evidence>
<keyword evidence="6" id="KW-0479">Metal-binding</keyword>
<dbReference type="CDD" id="cd06138">
    <property type="entry name" value="ExoI_N"/>
    <property type="match status" value="1"/>
</dbReference>
<evidence type="ECO:0000256" key="14">
    <source>
        <dbReference type="PIRNR" id="PIRNR000977"/>
    </source>
</evidence>
<dbReference type="InterPro" id="IPR058561">
    <property type="entry name" value="Exonuc_1_C"/>
</dbReference>
<dbReference type="SUPFAM" id="SSF53098">
    <property type="entry name" value="Ribonuclease H-like"/>
    <property type="match status" value="1"/>
</dbReference>
<proteinExistence type="predicted"/>
<keyword evidence="11" id="KW-0238">DNA-binding</keyword>
<dbReference type="PIRSF" id="PIRSF000977">
    <property type="entry name" value="Exodeoxyribonuclease_I"/>
    <property type="match status" value="1"/>
</dbReference>
<sequence>MTTATFFWHDYETFGIDPQRDRPCQFAGIRTDVDFNIIGQPIMAYCQPADDYLPHPEACLITGIFPQLAAEKGVCEAAFAAIINHQLAEPGTCGVGYNSIRFDDEVTRNLLYRNFYDPYAREWQNGNSRWDIIDLVRAAKALRPEGIEWPVNADGVASFKLEELTKANGIAHEAAHDALSDVYATIAMAKLIRERQPKLFNYLLNNRYKNTALNLLQLGSFKPLIHVSGRFSARNNSLAVILPLAQHPSNNNEVIVYDLSVDPAPLLELSAEEIQQRLFVATEALPEGIARIPLKTVHINKSPVLAPLSVIRPADAERLQLDLDLCLSHLQRIQTAPSLAEKLSQVFTRQYQDSPTDPDLMIYSGGFFSNKDKAAMARIRQAKPSELSEFDTDFDDVRLPEMLFRYRARNYPHILSREDVQLWKQYCWDKLNGTLATGGLTLEQFNAKIKLLRDEPNVNQSILNELAAYAEDRRLKFSN</sequence>
<evidence type="ECO:0000256" key="2">
    <source>
        <dbReference type="ARBA" id="ARBA00001946"/>
    </source>
</evidence>
<dbReference type="Pfam" id="PF26016">
    <property type="entry name" value="ExoI_C"/>
    <property type="match status" value="1"/>
</dbReference>
<evidence type="ECO:0000256" key="6">
    <source>
        <dbReference type="ARBA" id="ARBA00022723"/>
    </source>
</evidence>
<evidence type="ECO:0000259" key="16">
    <source>
        <dbReference type="PROSITE" id="PS51785"/>
    </source>
</evidence>
<dbReference type="InterPro" id="IPR013620">
    <property type="entry name" value="Exonuc_1_SH3"/>
</dbReference>
<reference evidence="17 18" key="1">
    <citation type="submission" date="2023-11" db="EMBL/GenBank/DDBJ databases">
        <authorList>
            <person name="Ouyang M.-Y."/>
        </authorList>
    </citation>
    <scope>NUCLEOTIDE SEQUENCE [LARGE SCALE GENOMIC DNA]</scope>
    <source>
        <strain evidence="17 18">OY6</strain>
    </source>
</reference>
<dbReference type="Gene3D" id="1.20.1280.70">
    <property type="entry name" value="Exonuclease ExoI, domain 3"/>
    <property type="match status" value="1"/>
</dbReference>
<evidence type="ECO:0000256" key="7">
    <source>
        <dbReference type="ARBA" id="ARBA00022763"/>
    </source>
</evidence>
<evidence type="ECO:0000259" key="15">
    <source>
        <dbReference type="PROSITE" id="PS51784"/>
    </source>
</evidence>
<dbReference type="InterPro" id="IPR012337">
    <property type="entry name" value="RNaseH-like_sf"/>
</dbReference>
<evidence type="ECO:0000256" key="4">
    <source>
        <dbReference type="ARBA" id="ARBA00019900"/>
    </source>
</evidence>
<dbReference type="NCBIfam" id="NF008746">
    <property type="entry name" value="PRK11779.1"/>
    <property type="match status" value="1"/>
</dbReference>
<gene>
    <name evidence="17" type="primary">sbcB</name>
    <name evidence="17" type="ORF">QLH52_22770</name>
</gene>
<evidence type="ECO:0000256" key="1">
    <source>
        <dbReference type="ARBA" id="ARBA00000563"/>
    </source>
</evidence>
<dbReference type="Gene3D" id="3.30.420.10">
    <property type="entry name" value="Ribonuclease H-like superfamily/Ribonuclease H"/>
    <property type="match status" value="1"/>
</dbReference>
<comment type="catalytic activity">
    <reaction evidence="1 14">
        <text>Exonucleolytic cleavage in the 3'- to 5'-direction to yield nucleoside 5'-phosphates.</text>
        <dbReference type="EC" id="3.1.11.1"/>
    </reaction>
</comment>
<dbReference type="EC" id="3.1.11.1" evidence="3 14"/>
<dbReference type="PROSITE" id="PS51784">
    <property type="entry name" value="EXOI_SH3"/>
    <property type="match status" value="1"/>
</dbReference>
<name>A0ABU4UKX3_9GAMM</name>
<evidence type="ECO:0000256" key="3">
    <source>
        <dbReference type="ARBA" id="ARBA00012108"/>
    </source>
</evidence>
<evidence type="ECO:0000256" key="8">
    <source>
        <dbReference type="ARBA" id="ARBA00022801"/>
    </source>
</evidence>
<dbReference type="InterPro" id="IPR023607">
    <property type="entry name" value="Exodeoxyribonuclease_I"/>
</dbReference>
<keyword evidence="8 14" id="KW-0378">Hydrolase</keyword>
<dbReference type="InterPro" id="IPR036397">
    <property type="entry name" value="RNaseH_sf"/>
</dbReference>
<dbReference type="Pfam" id="PF00929">
    <property type="entry name" value="RNase_T"/>
    <property type="match status" value="1"/>
</dbReference>
<evidence type="ECO:0000313" key="17">
    <source>
        <dbReference type="EMBL" id="MDX8130131.1"/>
    </source>
</evidence>
<dbReference type="InterPro" id="IPR038649">
    <property type="entry name" value="EXOI_SH3_sf"/>
</dbReference>
<dbReference type="InterPro" id="IPR013520">
    <property type="entry name" value="Ribonucl_H"/>
</dbReference>
<accession>A0ABU4UKX3</accession>
<dbReference type="PROSITE" id="PS51785">
    <property type="entry name" value="EXOI_C"/>
    <property type="match status" value="1"/>
</dbReference>
<keyword evidence="5 14" id="KW-0540">Nuclease</keyword>
<comment type="subunit">
    <text evidence="13">Monomer. Interacts with ssb (via C-terminus); this interaction stimulates the exonuclease activity by recruiting the enzyme to its substrate.</text>
</comment>
<organism evidence="17 18">
    <name type="scientific">Methylomonas defluvii</name>
    <dbReference type="NCBI Taxonomy" id="3045149"/>
    <lineage>
        <taxon>Bacteria</taxon>
        <taxon>Pseudomonadati</taxon>
        <taxon>Pseudomonadota</taxon>
        <taxon>Gammaproteobacteria</taxon>
        <taxon>Methylococcales</taxon>
        <taxon>Methylococcaceae</taxon>
        <taxon>Methylomonas</taxon>
    </lineage>
</organism>
<dbReference type="Gene3D" id="1.10.287.1240">
    <property type="match status" value="1"/>
</dbReference>